<keyword evidence="6" id="KW-1185">Reference proteome</keyword>
<dbReference type="PANTHER" id="PTHR44846:SF1">
    <property type="entry name" value="MANNOSYL-D-GLYCERATE TRANSPORT_METABOLISM SYSTEM REPRESSOR MNGR-RELATED"/>
    <property type="match status" value="1"/>
</dbReference>
<dbReference type="InterPro" id="IPR036390">
    <property type="entry name" value="WH_DNA-bd_sf"/>
</dbReference>
<dbReference type="KEGG" id="pht:BLM14_05715"/>
<dbReference type="SUPFAM" id="SSF46785">
    <property type="entry name" value="Winged helix' DNA-binding domain"/>
    <property type="match status" value="1"/>
</dbReference>
<dbReference type="GO" id="GO:0003700">
    <property type="term" value="F:DNA-binding transcription factor activity"/>
    <property type="evidence" value="ECO:0007669"/>
    <property type="project" value="InterPro"/>
</dbReference>
<proteinExistence type="predicted"/>
<keyword evidence="2" id="KW-0238">DNA-binding</keyword>
<dbReference type="InterPro" id="IPR000524">
    <property type="entry name" value="Tscrpt_reg_HTH_GntR"/>
</dbReference>
<evidence type="ECO:0000313" key="5">
    <source>
        <dbReference type="EMBL" id="PIO45845.1"/>
    </source>
</evidence>
<dbReference type="AlphaFoldDB" id="A0A2N9W277"/>
<evidence type="ECO:0000256" key="3">
    <source>
        <dbReference type="ARBA" id="ARBA00023163"/>
    </source>
</evidence>
<dbReference type="CDD" id="cd07377">
    <property type="entry name" value="WHTH_GntR"/>
    <property type="match status" value="1"/>
</dbReference>
<accession>A0A2N9W277</accession>
<dbReference type="GO" id="GO:0003677">
    <property type="term" value="F:DNA binding"/>
    <property type="evidence" value="ECO:0007669"/>
    <property type="project" value="UniProtKB-KW"/>
</dbReference>
<dbReference type="NCBIfam" id="TIGR02325">
    <property type="entry name" value="C_P_lyase_phnF"/>
    <property type="match status" value="1"/>
</dbReference>
<comment type="caution">
    <text evidence="5">The sequence shown here is derived from an EMBL/GenBank/DDBJ whole genome shotgun (WGS) entry which is preliminary data.</text>
</comment>
<dbReference type="InterPro" id="IPR011663">
    <property type="entry name" value="UTRA"/>
</dbReference>
<dbReference type="SMART" id="SM00866">
    <property type="entry name" value="UTRA"/>
    <property type="match status" value="1"/>
</dbReference>
<dbReference type="PANTHER" id="PTHR44846">
    <property type="entry name" value="MANNOSYL-D-GLYCERATE TRANSPORT/METABOLISM SYSTEM REPRESSOR MNGR-RELATED"/>
    <property type="match status" value="1"/>
</dbReference>
<keyword evidence="1" id="KW-0805">Transcription regulation</keyword>
<evidence type="ECO:0000256" key="2">
    <source>
        <dbReference type="ARBA" id="ARBA00023125"/>
    </source>
</evidence>
<reference evidence="5 6" key="1">
    <citation type="journal article" date="2017" name="Int J Environ Stud">
        <title>Does the Miocene-Pliocene relict legume Oxytropis triphylla form nitrogen-fixing nodules with a combination of bacterial strains?</title>
        <authorList>
            <person name="Safronova V."/>
            <person name="Belimov A."/>
            <person name="Sazanova A."/>
            <person name="Kuznetsova I."/>
            <person name="Popova J."/>
            <person name="Andronov E."/>
            <person name="Verkhozina A."/>
            <person name="Tikhonovich I."/>
        </authorList>
    </citation>
    <scope>NUCLEOTIDE SEQUENCE [LARGE SCALE GENOMIC DNA]</scope>
    <source>
        <strain evidence="5 6">Tri-38</strain>
    </source>
</reference>
<name>A0A2N9W277_9HYPH</name>
<dbReference type="RefSeq" id="WP_099998509.1">
    <property type="nucleotide sequence ID" value="NZ_CP017940.1"/>
</dbReference>
<organism evidence="5 6">
    <name type="scientific">Phyllobacterium zundukense</name>
    <dbReference type="NCBI Taxonomy" id="1867719"/>
    <lineage>
        <taxon>Bacteria</taxon>
        <taxon>Pseudomonadati</taxon>
        <taxon>Pseudomonadota</taxon>
        <taxon>Alphaproteobacteria</taxon>
        <taxon>Hyphomicrobiales</taxon>
        <taxon>Phyllobacteriaceae</taxon>
        <taxon>Phyllobacterium</taxon>
    </lineage>
</organism>
<evidence type="ECO:0000256" key="1">
    <source>
        <dbReference type="ARBA" id="ARBA00023015"/>
    </source>
</evidence>
<dbReference type="Gene3D" id="1.10.10.10">
    <property type="entry name" value="Winged helix-like DNA-binding domain superfamily/Winged helix DNA-binding domain"/>
    <property type="match status" value="1"/>
</dbReference>
<dbReference type="EMBL" id="MZMT01000014">
    <property type="protein sequence ID" value="PIO45845.1"/>
    <property type="molecule type" value="Genomic_DNA"/>
</dbReference>
<dbReference type="SMART" id="SM00345">
    <property type="entry name" value="HTH_GNTR"/>
    <property type="match status" value="1"/>
</dbReference>
<dbReference type="InterPro" id="IPR050679">
    <property type="entry name" value="Bact_HTH_transcr_reg"/>
</dbReference>
<dbReference type="Pfam" id="PF07702">
    <property type="entry name" value="UTRA"/>
    <property type="match status" value="1"/>
</dbReference>
<gene>
    <name evidence="5" type="ORF">B5P45_04720</name>
</gene>
<dbReference type="InterPro" id="IPR012702">
    <property type="entry name" value="CP_lyase_PhnF"/>
</dbReference>
<dbReference type="InterPro" id="IPR028978">
    <property type="entry name" value="Chorismate_lyase_/UTRA_dom_sf"/>
</dbReference>
<dbReference type="Proteomes" id="UP000232163">
    <property type="component" value="Unassembled WGS sequence"/>
</dbReference>
<evidence type="ECO:0000313" key="6">
    <source>
        <dbReference type="Proteomes" id="UP000232163"/>
    </source>
</evidence>
<evidence type="ECO:0000259" key="4">
    <source>
        <dbReference type="PROSITE" id="PS50949"/>
    </source>
</evidence>
<keyword evidence="3" id="KW-0804">Transcription</keyword>
<dbReference type="OrthoDB" id="9800645at2"/>
<dbReference type="InterPro" id="IPR036388">
    <property type="entry name" value="WH-like_DNA-bd_sf"/>
</dbReference>
<dbReference type="PRINTS" id="PR00035">
    <property type="entry name" value="HTHGNTR"/>
</dbReference>
<dbReference type="Pfam" id="PF00392">
    <property type="entry name" value="GntR"/>
    <property type="match status" value="1"/>
</dbReference>
<sequence>MVSGRFITRNSGVAIWRQIADQIRGDITAGKLASGSRMPPEVELATRFDVNRHTIRSAIAALTKEGVLRAEQGRGTFVANSKKLTYRIGERTRFSQILATQVRETKGILLAHGVEDATIEVAEALNMRSGQVIRIDTMHTADGNPVSCATAWFDAARVPHVVEDYRSSGSITFALKAAGIEDYLRKSTIIAARHADAEDLRHLRLSPGAIVLVATAINIDIDGHPIQYSKTRFAADRMEIAIDNKPAG</sequence>
<dbReference type="GO" id="GO:0045892">
    <property type="term" value="P:negative regulation of DNA-templated transcription"/>
    <property type="evidence" value="ECO:0007669"/>
    <property type="project" value="TreeGrafter"/>
</dbReference>
<dbReference type="Gene3D" id="3.40.1410.10">
    <property type="entry name" value="Chorismate lyase-like"/>
    <property type="match status" value="1"/>
</dbReference>
<protein>
    <submittedName>
        <fullName evidence="5">Phosphonate metabolism transcriptional regulator PhnF</fullName>
    </submittedName>
</protein>
<dbReference type="SUPFAM" id="SSF64288">
    <property type="entry name" value="Chorismate lyase-like"/>
    <property type="match status" value="1"/>
</dbReference>
<dbReference type="PROSITE" id="PS50949">
    <property type="entry name" value="HTH_GNTR"/>
    <property type="match status" value="1"/>
</dbReference>
<feature type="domain" description="HTH gntR-type" evidence="4">
    <location>
        <begin position="13"/>
        <end position="81"/>
    </location>
</feature>